<comment type="caution">
    <text evidence="10">The sequence shown here is derived from an EMBL/GenBank/DDBJ whole genome shotgun (WGS) entry which is preliminary data.</text>
</comment>
<comment type="similarity">
    <text evidence="3">Belongs to the DNAAF1 family.</text>
</comment>
<dbReference type="GO" id="GO:0005930">
    <property type="term" value="C:axoneme"/>
    <property type="evidence" value="ECO:0007669"/>
    <property type="project" value="TreeGrafter"/>
</dbReference>
<dbReference type="AlphaFoldDB" id="A0AA39KVQ2"/>
<dbReference type="SUPFAM" id="SSF52075">
    <property type="entry name" value="Outer arm dynein light chain 1"/>
    <property type="match status" value="1"/>
</dbReference>
<dbReference type="Pfam" id="PF14580">
    <property type="entry name" value="LRR_9"/>
    <property type="match status" value="1"/>
</dbReference>
<organism evidence="10 11">
    <name type="scientific">Microctonus hyperodae</name>
    <name type="common">Parasitoid wasp</name>
    <dbReference type="NCBI Taxonomy" id="165561"/>
    <lineage>
        <taxon>Eukaryota</taxon>
        <taxon>Metazoa</taxon>
        <taxon>Ecdysozoa</taxon>
        <taxon>Arthropoda</taxon>
        <taxon>Hexapoda</taxon>
        <taxon>Insecta</taxon>
        <taxon>Pterygota</taxon>
        <taxon>Neoptera</taxon>
        <taxon>Endopterygota</taxon>
        <taxon>Hymenoptera</taxon>
        <taxon>Apocrita</taxon>
        <taxon>Ichneumonoidea</taxon>
        <taxon>Braconidae</taxon>
        <taxon>Euphorinae</taxon>
        <taxon>Microctonus</taxon>
    </lineage>
</organism>
<feature type="region of interest" description="Disordered" evidence="9">
    <location>
        <begin position="373"/>
        <end position="414"/>
    </location>
</feature>
<dbReference type="GO" id="GO:0035082">
    <property type="term" value="P:axoneme assembly"/>
    <property type="evidence" value="ECO:0007669"/>
    <property type="project" value="TreeGrafter"/>
</dbReference>
<dbReference type="InterPro" id="IPR050576">
    <property type="entry name" value="Cilia_flagella_integrity"/>
</dbReference>
<keyword evidence="11" id="KW-1185">Reference proteome</keyword>
<accession>A0AA39KVQ2</accession>
<sequence>MDEINIAALQALDDMNIGKVSNENEIRIINGVIQVEKKIIENEKNEALKKLEIEFDLDRDQCDDEIDLNAIEYPVDKIEVEKKIRETDSKNIIKPKTILQEFSDDFELEKKVEQIPIKDKIYEFDEKKHGVRMTEDLIKTHCKKENLYQTPHLNDVLYLHYRGFTFIEGLEKYTGLKCLWLENNGIREIANLNNQIELRCLYLHHNLISTIENLEYLTHLDTLNLSHNTITKLENLDCLKCLNTLNVSHNYLTNKEDIDHLKSLTSLCILDVSHNRLESPEIVEVFENMKSLRVLTLMGNSVLRSITAYRKTMILKCKDLRYLDDRPIFPRDRACAVAWEHGGAQEEMAEREKWNKAEQKKINDSVIALMSRRKQVEPVSDNSSECDDYFYENPEDNKKNIDANQHGHDLEKDSLTSLEKFYSANEDDDDEDEVDTNDEKFIEVSPPVEHLYSNSTTSCVRKSLIEVIDDGSGK</sequence>
<evidence type="ECO:0000313" key="10">
    <source>
        <dbReference type="EMBL" id="KAK0175346.1"/>
    </source>
</evidence>
<evidence type="ECO:0000313" key="11">
    <source>
        <dbReference type="Proteomes" id="UP001168972"/>
    </source>
</evidence>
<protein>
    <recommendedName>
        <fullName evidence="8">Dynein axonemal assembly factor 1 homolog</fullName>
    </recommendedName>
</protein>
<feature type="compositionally biased region" description="Basic and acidic residues" evidence="9">
    <location>
        <begin position="395"/>
        <end position="414"/>
    </location>
</feature>
<dbReference type="PROSITE" id="PS51450">
    <property type="entry name" value="LRR"/>
    <property type="match status" value="4"/>
</dbReference>
<proteinExistence type="inferred from homology"/>
<evidence type="ECO:0000256" key="9">
    <source>
        <dbReference type="SAM" id="MobiDB-lite"/>
    </source>
</evidence>
<gene>
    <name evidence="10" type="ORF">PV327_009100</name>
</gene>
<dbReference type="SMART" id="SM00365">
    <property type="entry name" value="LRR_SD22"/>
    <property type="match status" value="5"/>
</dbReference>
<dbReference type="GO" id="GO:0070840">
    <property type="term" value="F:dynein complex binding"/>
    <property type="evidence" value="ECO:0007669"/>
    <property type="project" value="TreeGrafter"/>
</dbReference>
<keyword evidence="7" id="KW-0966">Cell projection</keyword>
<evidence type="ECO:0000256" key="1">
    <source>
        <dbReference type="ARBA" id="ARBA00003843"/>
    </source>
</evidence>
<evidence type="ECO:0000256" key="5">
    <source>
        <dbReference type="ARBA" id="ARBA00022737"/>
    </source>
</evidence>
<name>A0AA39KVQ2_MICHY</name>
<evidence type="ECO:0000256" key="8">
    <source>
        <dbReference type="ARBA" id="ARBA00024433"/>
    </source>
</evidence>
<evidence type="ECO:0000256" key="2">
    <source>
        <dbReference type="ARBA" id="ARBA00004138"/>
    </source>
</evidence>
<feature type="compositionally biased region" description="Acidic residues" evidence="9">
    <location>
        <begin position="384"/>
        <end position="394"/>
    </location>
</feature>
<dbReference type="PANTHER" id="PTHR45973">
    <property type="entry name" value="PROTEIN PHOSPHATASE 1 REGULATORY SUBUNIT SDS22-RELATED"/>
    <property type="match status" value="1"/>
</dbReference>
<keyword evidence="4" id="KW-0433">Leucine-rich repeat</keyword>
<reference evidence="10" key="1">
    <citation type="journal article" date="2023" name="bioRxiv">
        <title>Scaffold-level genome assemblies of two parasitoid biocontrol wasps reveal the parthenogenesis mechanism and an associated novel virus.</title>
        <authorList>
            <person name="Inwood S."/>
            <person name="Skelly J."/>
            <person name="Guhlin J."/>
            <person name="Harrop T."/>
            <person name="Goldson S."/>
            <person name="Dearden P."/>
        </authorList>
    </citation>
    <scope>NUCLEOTIDE SEQUENCE</scope>
    <source>
        <strain evidence="10">Lincoln</strain>
        <tissue evidence="10">Whole body</tissue>
    </source>
</reference>
<dbReference type="PANTHER" id="PTHR45973:SF9">
    <property type="entry name" value="LEUCINE-RICH REPEAT-CONTAINING PROTEIN 46"/>
    <property type="match status" value="1"/>
</dbReference>
<comment type="subcellular location">
    <subcellularLocation>
        <location evidence="2">Cell projection</location>
        <location evidence="2">Cilium</location>
    </subcellularLocation>
</comment>
<dbReference type="EMBL" id="JAQQBR010000005">
    <property type="protein sequence ID" value="KAK0175346.1"/>
    <property type="molecule type" value="Genomic_DNA"/>
</dbReference>
<dbReference type="Proteomes" id="UP001168972">
    <property type="component" value="Unassembled WGS sequence"/>
</dbReference>
<keyword evidence="5" id="KW-0677">Repeat</keyword>
<evidence type="ECO:0000256" key="3">
    <source>
        <dbReference type="ARBA" id="ARBA00006453"/>
    </source>
</evidence>
<keyword evidence="6" id="KW-0969">Cilium</keyword>
<dbReference type="Gene3D" id="3.80.10.10">
    <property type="entry name" value="Ribonuclease Inhibitor"/>
    <property type="match status" value="2"/>
</dbReference>
<dbReference type="InterPro" id="IPR032675">
    <property type="entry name" value="LRR_dom_sf"/>
</dbReference>
<dbReference type="FunFam" id="3.80.10.10:FF:000166">
    <property type="entry name" value="Dynein assembly factor 1, axonemal"/>
    <property type="match status" value="1"/>
</dbReference>
<evidence type="ECO:0000256" key="6">
    <source>
        <dbReference type="ARBA" id="ARBA00023069"/>
    </source>
</evidence>
<evidence type="ECO:0000256" key="7">
    <source>
        <dbReference type="ARBA" id="ARBA00023273"/>
    </source>
</evidence>
<dbReference type="InterPro" id="IPR001611">
    <property type="entry name" value="Leu-rich_rpt"/>
</dbReference>
<evidence type="ECO:0000256" key="4">
    <source>
        <dbReference type="ARBA" id="ARBA00022614"/>
    </source>
</evidence>
<comment type="function">
    <text evidence="1">Cilium-specific protein required for cilia structures.</text>
</comment>
<reference evidence="10" key="2">
    <citation type="submission" date="2023-03" db="EMBL/GenBank/DDBJ databases">
        <authorList>
            <person name="Inwood S.N."/>
            <person name="Skelly J.G."/>
            <person name="Guhlin J."/>
            <person name="Harrop T.W.R."/>
            <person name="Goldson S.G."/>
            <person name="Dearden P.K."/>
        </authorList>
    </citation>
    <scope>NUCLEOTIDE SEQUENCE</scope>
    <source>
        <strain evidence="10">Lincoln</strain>
        <tissue evidence="10">Whole body</tissue>
    </source>
</reference>